<name>M8BTT7_AEGTA</name>
<organism evidence="1">
    <name type="scientific">Aegilops tauschii</name>
    <name type="common">Tausch's goatgrass</name>
    <name type="synonym">Aegilops squarrosa</name>
    <dbReference type="NCBI Taxonomy" id="37682"/>
    <lineage>
        <taxon>Eukaryota</taxon>
        <taxon>Viridiplantae</taxon>
        <taxon>Streptophyta</taxon>
        <taxon>Embryophyta</taxon>
        <taxon>Tracheophyta</taxon>
        <taxon>Spermatophyta</taxon>
        <taxon>Magnoliopsida</taxon>
        <taxon>Liliopsida</taxon>
        <taxon>Poales</taxon>
        <taxon>Poaceae</taxon>
        <taxon>BOP clade</taxon>
        <taxon>Pooideae</taxon>
        <taxon>Triticodae</taxon>
        <taxon>Triticeae</taxon>
        <taxon>Triticinae</taxon>
        <taxon>Aegilops</taxon>
    </lineage>
</organism>
<sequence>MLETNGNPAIFLQLTTKPTVTTSAMLQPRDPVIDHCALRSGKYDLMGQPITADASGESSYHHALFEKGVPFVPACEIIICVLSCAPLVVLPMELALALEKMVNEKLPNLPTISFSFMPVYKKITLKFQKEIVDHELTYQMEERWANIWKCRSKNLGLQDATIGVASKAKTITHKKYEILKQDLLDAQIVIAWHQLFATTNSPSKSKLDKVLN</sequence>
<protein>
    <submittedName>
        <fullName evidence="1">Uncharacterized protein</fullName>
    </submittedName>
</protein>
<dbReference type="EnsemblPlants" id="EMT10239">
    <property type="protein sequence ID" value="EMT10239"/>
    <property type="gene ID" value="F775_08372"/>
</dbReference>
<dbReference type="ExpressionAtlas" id="M8BTT7">
    <property type="expression patterns" value="baseline"/>
</dbReference>
<proteinExistence type="predicted"/>
<evidence type="ECO:0000313" key="1">
    <source>
        <dbReference type="EnsemblPlants" id="EMT10239"/>
    </source>
</evidence>
<accession>M8BTT7</accession>
<dbReference type="AlphaFoldDB" id="M8BTT7"/>
<reference evidence="1" key="1">
    <citation type="submission" date="2015-06" db="UniProtKB">
        <authorList>
            <consortium name="EnsemblPlants"/>
        </authorList>
    </citation>
    <scope>IDENTIFICATION</scope>
</reference>